<dbReference type="InterPro" id="IPR007387">
    <property type="entry name" value="TRAP_DctQ"/>
</dbReference>
<feature type="transmembrane region" description="Helical" evidence="8">
    <location>
        <begin position="83"/>
        <end position="105"/>
    </location>
</feature>
<evidence type="ECO:0000259" key="9">
    <source>
        <dbReference type="Pfam" id="PF04290"/>
    </source>
</evidence>
<feature type="transmembrane region" description="Helical" evidence="8">
    <location>
        <begin position="12"/>
        <end position="35"/>
    </location>
</feature>
<dbReference type="GO" id="GO:0015740">
    <property type="term" value="P:C4-dicarboxylate transport"/>
    <property type="evidence" value="ECO:0007669"/>
    <property type="project" value="TreeGrafter"/>
</dbReference>
<feature type="domain" description="Tripartite ATP-independent periplasmic transporters DctQ component" evidence="9">
    <location>
        <begin position="21"/>
        <end position="142"/>
    </location>
</feature>
<dbReference type="GO" id="GO:0005886">
    <property type="term" value="C:plasma membrane"/>
    <property type="evidence" value="ECO:0007669"/>
    <property type="project" value="UniProtKB-SubCell"/>
</dbReference>
<feature type="transmembrane region" description="Helical" evidence="8">
    <location>
        <begin position="125"/>
        <end position="145"/>
    </location>
</feature>
<name>A0A0F9USF3_9ZZZZ</name>
<dbReference type="PANTHER" id="PTHR35011:SF10">
    <property type="entry name" value="TRAP TRANSPORTER SMALL PERMEASE PROTEIN"/>
    <property type="match status" value="1"/>
</dbReference>
<keyword evidence="7 8" id="KW-0472">Membrane</keyword>
<dbReference type="PANTHER" id="PTHR35011">
    <property type="entry name" value="2,3-DIKETO-L-GULONATE TRAP TRANSPORTER SMALL PERMEASE PROTEIN YIAM"/>
    <property type="match status" value="1"/>
</dbReference>
<reference evidence="10" key="1">
    <citation type="journal article" date="2015" name="Nature">
        <title>Complex archaea that bridge the gap between prokaryotes and eukaryotes.</title>
        <authorList>
            <person name="Spang A."/>
            <person name="Saw J.H."/>
            <person name="Jorgensen S.L."/>
            <person name="Zaremba-Niedzwiedzka K."/>
            <person name="Martijn J."/>
            <person name="Lind A.E."/>
            <person name="van Eijk R."/>
            <person name="Schleper C."/>
            <person name="Guy L."/>
            <person name="Ettema T.J."/>
        </authorList>
    </citation>
    <scope>NUCLEOTIDE SEQUENCE</scope>
</reference>
<protein>
    <recommendedName>
        <fullName evidence="9">Tripartite ATP-independent periplasmic transporters DctQ component domain-containing protein</fullName>
    </recommendedName>
</protein>
<evidence type="ECO:0000256" key="8">
    <source>
        <dbReference type="SAM" id="Phobius"/>
    </source>
</evidence>
<dbReference type="AlphaFoldDB" id="A0A0F9USF3"/>
<evidence type="ECO:0000256" key="5">
    <source>
        <dbReference type="ARBA" id="ARBA00022692"/>
    </source>
</evidence>
<dbReference type="EMBL" id="LAZR01000077">
    <property type="protein sequence ID" value="KKN94609.1"/>
    <property type="molecule type" value="Genomic_DNA"/>
</dbReference>
<feature type="transmembrane region" description="Helical" evidence="8">
    <location>
        <begin position="41"/>
        <end position="62"/>
    </location>
</feature>
<keyword evidence="3" id="KW-1003">Cell membrane</keyword>
<organism evidence="10">
    <name type="scientific">marine sediment metagenome</name>
    <dbReference type="NCBI Taxonomy" id="412755"/>
    <lineage>
        <taxon>unclassified sequences</taxon>
        <taxon>metagenomes</taxon>
        <taxon>ecological metagenomes</taxon>
    </lineage>
</organism>
<keyword evidence="5 8" id="KW-0812">Transmembrane</keyword>
<dbReference type="Pfam" id="PF04290">
    <property type="entry name" value="DctQ"/>
    <property type="match status" value="1"/>
</dbReference>
<comment type="caution">
    <text evidence="10">The sequence shown here is derived from an EMBL/GenBank/DDBJ whole genome shotgun (WGS) entry which is preliminary data.</text>
</comment>
<evidence type="ECO:0000256" key="4">
    <source>
        <dbReference type="ARBA" id="ARBA00022519"/>
    </source>
</evidence>
<proteinExistence type="predicted"/>
<evidence type="ECO:0000256" key="3">
    <source>
        <dbReference type="ARBA" id="ARBA00022475"/>
    </source>
</evidence>
<evidence type="ECO:0000256" key="7">
    <source>
        <dbReference type="ARBA" id="ARBA00023136"/>
    </source>
</evidence>
<keyword evidence="4" id="KW-0997">Cell inner membrane</keyword>
<evidence type="ECO:0000256" key="1">
    <source>
        <dbReference type="ARBA" id="ARBA00004429"/>
    </source>
</evidence>
<accession>A0A0F9USF3</accession>
<keyword evidence="2" id="KW-0813">Transport</keyword>
<evidence type="ECO:0000256" key="2">
    <source>
        <dbReference type="ARBA" id="ARBA00022448"/>
    </source>
</evidence>
<sequence length="152" mass="16068">MIMRLLGRGLEVCSIALLLGLMIVTGLDVIGRYFLNAPLKGAFELTEILLAALVFTALPLVSRAGEHVDVDIATSFLPARLQHALSLVIAILCAGTLLFFAWRLGLLSQAQASDGARSVAWGVPYAPLALLGAFMCLLAATYGIIKGTAKND</sequence>
<dbReference type="GO" id="GO:0022857">
    <property type="term" value="F:transmembrane transporter activity"/>
    <property type="evidence" value="ECO:0007669"/>
    <property type="project" value="TreeGrafter"/>
</dbReference>
<evidence type="ECO:0000256" key="6">
    <source>
        <dbReference type="ARBA" id="ARBA00022989"/>
    </source>
</evidence>
<keyword evidence="6 8" id="KW-1133">Transmembrane helix</keyword>
<gene>
    <name evidence="10" type="ORF">LCGC14_0186850</name>
</gene>
<comment type="subcellular location">
    <subcellularLocation>
        <location evidence="1">Cell inner membrane</location>
        <topology evidence="1">Multi-pass membrane protein</topology>
    </subcellularLocation>
</comment>
<evidence type="ECO:0000313" key="10">
    <source>
        <dbReference type="EMBL" id="KKN94609.1"/>
    </source>
</evidence>
<dbReference type="InterPro" id="IPR055348">
    <property type="entry name" value="DctQ"/>
</dbReference>